<dbReference type="GO" id="GO:0005634">
    <property type="term" value="C:nucleus"/>
    <property type="evidence" value="ECO:0007669"/>
    <property type="project" value="UniProtKB-SubCell"/>
</dbReference>
<gene>
    <name evidence="7" type="ORF">ACH5RR_037291</name>
</gene>
<evidence type="ECO:0000256" key="4">
    <source>
        <dbReference type="ARBA" id="ARBA00022840"/>
    </source>
</evidence>
<dbReference type="GO" id="GO:0005524">
    <property type="term" value="F:ATP binding"/>
    <property type="evidence" value="ECO:0007669"/>
    <property type="project" value="UniProtKB-KW"/>
</dbReference>
<keyword evidence="2" id="KW-0547">Nucleotide-binding</keyword>
<comment type="caution">
    <text evidence="7">The sequence shown here is derived from an EMBL/GenBank/DDBJ whole genome shotgun (WGS) entry which is preliminary data.</text>
</comment>
<dbReference type="Pfam" id="PF00176">
    <property type="entry name" value="SNF2-rel_dom"/>
    <property type="match status" value="1"/>
</dbReference>
<name>A0ABD2Y5P5_9GENT</name>
<dbReference type="Gene3D" id="3.40.50.10810">
    <property type="entry name" value="Tandem AAA-ATPase domain"/>
    <property type="match status" value="1"/>
</dbReference>
<evidence type="ECO:0000313" key="8">
    <source>
        <dbReference type="Proteomes" id="UP001630127"/>
    </source>
</evidence>
<keyword evidence="5" id="KW-0539">Nucleus</keyword>
<evidence type="ECO:0000313" key="7">
    <source>
        <dbReference type="EMBL" id="KAL3502842.1"/>
    </source>
</evidence>
<dbReference type="AlphaFoldDB" id="A0ABD2Y5P5"/>
<proteinExistence type="predicted"/>
<dbReference type="PANTHER" id="PTHR45821">
    <property type="entry name" value="SNF2 DOMAIN-CONTAINING PROTEIN CLASSY 2-RELATED"/>
    <property type="match status" value="1"/>
</dbReference>
<dbReference type="Proteomes" id="UP001630127">
    <property type="component" value="Unassembled WGS sequence"/>
</dbReference>
<dbReference type="EMBL" id="JBJUIK010000015">
    <property type="protein sequence ID" value="KAL3502842.1"/>
    <property type="molecule type" value="Genomic_DNA"/>
</dbReference>
<dbReference type="InterPro" id="IPR044567">
    <property type="entry name" value="CLSY/DRD1"/>
</dbReference>
<evidence type="ECO:0000259" key="6">
    <source>
        <dbReference type="Pfam" id="PF00176"/>
    </source>
</evidence>
<feature type="domain" description="SNF2 N-terminal" evidence="6">
    <location>
        <begin position="3"/>
        <end position="132"/>
    </location>
</feature>
<keyword evidence="3" id="KW-0347">Helicase</keyword>
<sequence>MPQNHRSFLWKDLTEFKTWRWIILSRTPFMDNFDELYSALFLVNPDLSDTISSKSCSNNRRGQKSNVLKKRWDSLTNAIDKKSDKSIEELKSMIDPFLHVYNGTVLQDRLPSLKNTLVILRPIEQQKRTIQQIPDGLNNLDRTNLMSLFSIHPSLDAEKEFSIDKSD</sequence>
<reference evidence="7 8" key="1">
    <citation type="submission" date="2024-11" db="EMBL/GenBank/DDBJ databases">
        <title>A near-complete genome assembly of Cinchona calisaya.</title>
        <authorList>
            <person name="Lian D.C."/>
            <person name="Zhao X.W."/>
            <person name="Wei L."/>
        </authorList>
    </citation>
    <scope>NUCLEOTIDE SEQUENCE [LARGE SCALE GENOMIC DNA]</scope>
    <source>
        <tissue evidence="7">Nenye</tissue>
    </source>
</reference>
<accession>A0ABD2Y5P5</accession>
<evidence type="ECO:0000256" key="3">
    <source>
        <dbReference type="ARBA" id="ARBA00022806"/>
    </source>
</evidence>
<dbReference type="InterPro" id="IPR000330">
    <property type="entry name" value="SNF2_N"/>
</dbReference>
<evidence type="ECO:0000256" key="2">
    <source>
        <dbReference type="ARBA" id="ARBA00022741"/>
    </source>
</evidence>
<protein>
    <recommendedName>
        <fullName evidence="6">SNF2 N-terminal domain-containing protein</fullName>
    </recommendedName>
</protein>
<dbReference type="InterPro" id="IPR038718">
    <property type="entry name" value="SNF2-like_sf"/>
</dbReference>
<keyword evidence="4" id="KW-0067">ATP-binding</keyword>
<dbReference type="PANTHER" id="PTHR45821:SF5">
    <property type="entry name" value="SNF2 DOMAIN-CONTAINING PROTEIN CLASSY 4"/>
    <property type="match status" value="1"/>
</dbReference>
<evidence type="ECO:0000256" key="1">
    <source>
        <dbReference type="ARBA" id="ARBA00004123"/>
    </source>
</evidence>
<organism evidence="7 8">
    <name type="scientific">Cinchona calisaya</name>
    <dbReference type="NCBI Taxonomy" id="153742"/>
    <lineage>
        <taxon>Eukaryota</taxon>
        <taxon>Viridiplantae</taxon>
        <taxon>Streptophyta</taxon>
        <taxon>Embryophyta</taxon>
        <taxon>Tracheophyta</taxon>
        <taxon>Spermatophyta</taxon>
        <taxon>Magnoliopsida</taxon>
        <taxon>eudicotyledons</taxon>
        <taxon>Gunneridae</taxon>
        <taxon>Pentapetalae</taxon>
        <taxon>asterids</taxon>
        <taxon>lamiids</taxon>
        <taxon>Gentianales</taxon>
        <taxon>Rubiaceae</taxon>
        <taxon>Cinchonoideae</taxon>
        <taxon>Cinchoneae</taxon>
        <taxon>Cinchona</taxon>
    </lineage>
</organism>
<dbReference type="GO" id="GO:0004386">
    <property type="term" value="F:helicase activity"/>
    <property type="evidence" value="ECO:0007669"/>
    <property type="project" value="UniProtKB-KW"/>
</dbReference>
<evidence type="ECO:0000256" key="5">
    <source>
        <dbReference type="ARBA" id="ARBA00023242"/>
    </source>
</evidence>
<keyword evidence="3" id="KW-0378">Hydrolase</keyword>
<keyword evidence="8" id="KW-1185">Reference proteome</keyword>
<comment type="subcellular location">
    <subcellularLocation>
        <location evidence="1">Nucleus</location>
    </subcellularLocation>
</comment>